<accession>A0A0G0BIN0</accession>
<dbReference type="Proteomes" id="UP000034581">
    <property type="component" value="Unassembled WGS sequence"/>
</dbReference>
<comment type="similarity">
    <text evidence="7">Belongs to the transglycosylase MltG family.</text>
</comment>
<dbReference type="PANTHER" id="PTHR30518:SF2">
    <property type="entry name" value="ENDOLYTIC MUREIN TRANSGLYCOSYLASE"/>
    <property type="match status" value="1"/>
</dbReference>
<keyword evidence="6 7" id="KW-0961">Cell wall biogenesis/degradation</keyword>
<dbReference type="InterPro" id="IPR003770">
    <property type="entry name" value="MLTG-like"/>
</dbReference>
<dbReference type="GO" id="GO:0005886">
    <property type="term" value="C:plasma membrane"/>
    <property type="evidence" value="ECO:0007669"/>
    <property type="project" value="UniProtKB-SubCell"/>
</dbReference>
<dbReference type="Pfam" id="PF02618">
    <property type="entry name" value="YceG"/>
    <property type="match status" value="1"/>
</dbReference>
<dbReference type="STRING" id="1618350.UR67_C0008G0039"/>
<dbReference type="GO" id="GO:0008932">
    <property type="term" value="F:lytic endotransglycosylase activity"/>
    <property type="evidence" value="ECO:0007669"/>
    <property type="project" value="UniProtKB-UniRule"/>
</dbReference>
<comment type="function">
    <text evidence="7">Functions as a peptidoglycan terminase that cleaves nascent peptidoglycan strands endolytically to terminate their elongation.</text>
</comment>
<dbReference type="PANTHER" id="PTHR30518">
    <property type="entry name" value="ENDOLYTIC MUREIN TRANSGLYCOSYLASE"/>
    <property type="match status" value="1"/>
</dbReference>
<evidence type="ECO:0000256" key="2">
    <source>
        <dbReference type="ARBA" id="ARBA00022692"/>
    </source>
</evidence>
<comment type="catalytic activity">
    <reaction evidence="7">
        <text>a peptidoglycan chain = a peptidoglycan chain with N-acetyl-1,6-anhydromuramyl-[peptide] at the reducing end + a peptidoglycan chain with N-acetylglucosamine at the non-reducing end.</text>
        <dbReference type="EC" id="4.2.2.29"/>
    </reaction>
</comment>
<feature type="site" description="Important for catalytic activity" evidence="7">
    <location>
        <position position="212"/>
    </location>
</feature>
<dbReference type="AlphaFoldDB" id="A0A0G0BIN0"/>
<comment type="subcellular location">
    <subcellularLocation>
        <location evidence="7">Cell membrane</location>
        <topology evidence="7">Single-pass membrane protein</topology>
    </subcellularLocation>
</comment>
<keyword evidence="3 7" id="KW-1133">Transmembrane helix</keyword>
<evidence type="ECO:0000256" key="5">
    <source>
        <dbReference type="ARBA" id="ARBA00023239"/>
    </source>
</evidence>
<keyword evidence="4 7" id="KW-0472">Membrane</keyword>
<keyword evidence="5 7" id="KW-0456">Lyase</keyword>
<evidence type="ECO:0000256" key="3">
    <source>
        <dbReference type="ARBA" id="ARBA00022989"/>
    </source>
</evidence>
<evidence type="ECO:0000313" key="9">
    <source>
        <dbReference type="Proteomes" id="UP000034581"/>
    </source>
</evidence>
<dbReference type="Gene3D" id="3.30.1490.480">
    <property type="entry name" value="Endolytic murein transglycosylase"/>
    <property type="match status" value="1"/>
</dbReference>
<evidence type="ECO:0000256" key="6">
    <source>
        <dbReference type="ARBA" id="ARBA00023316"/>
    </source>
</evidence>
<sequence>MKKKIFVIGIVLFILIAGIGVSFYLFNFYQTAPSTEIITYPFTINEGETVSTIAKNLQSEGFIRNELMFRYIVRKEGLVLQAGEYQLAKNLDVKNLASRLTLGTFDTKITIIEGWRREEIADYLFSNNVLPEITANETDIFSLRLNIINKIKEGYFFPDTYVLPKNTNLSQLIQIVKDSFNSKVESEMISQFQTQGLTVDEAVILASIVEREARTAESRKVVAGILLKRWQNDWPLEADATVQYVIADRDCINKSDCTWWTKEITEDDLNLNSLFNTRKNLELPPEAICNPSLSSLQAVADPTETDYWFYLTGNDGKMYYAETLEEHNENISKFLN</sequence>
<protein>
    <recommendedName>
        <fullName evidence="7">Endolytic murein transglycosylase</fullName>
        <ecNumber evidence="7">4.2.2.29</ecNumber>
    </recommendedName>
    <alternativeName>
        <fullName evidence="7">Peptidoglycan lytic transglycosylase</fullName>
    </alternativeName>
    <alternativeName>
        <fullName evidence="7">Peptidoglycan polymerization terminase</fullName>
    </alternativeName>
</protein>
<gene>
    <name evidence="7" type="primary">mltG</name>
    <name evidence="8" type="ORF">UR67_C0008G0039</name>
</gene>
<dbReference type="GO" id="GO:0071555">
    <property type="term" value="P:cell wall organization"/>
    <property type="evidence" value="ECO:0007669"/>
    <property type="project" value="UniProtKB-KW"/>
</dbReference>
<evidence type="ECO:0000313" key="8">
    <source>
        <dbReference type="EMBL" id="KKP69283.1"/>
    </source>
</evidence>
<keyword evidence="2 7" id="KW-0812">Transmembrane</keyword>
<reference evidence="8 9" key="1">
    <citation type="journal article" date="2015" name="Nature">
        <title>rRNA introns, odd ribosomes, and small enigmatic genomes across a large radiation of phyla.</title>
        <authorList>
            <person name="Brown C.T."/>
            <person name="Hug L.A."/>
            <person name="Thomas B.C."/>
            <person name="Sharon I."/>
            <person name="Castelle C.J."/>
            <person name="Singh A."/>
            <person name="Wilkins M.J."/>
            <person name="Williams K.H."/>
            <person name="Banfield J.F."/>
        </authorList>
    </citation>
    <scope>NUCLEOTIDE SEQUENCE [LARGE SCALE GENOMIC DNA]</scope>
</reference>
<feature type="transmembrane region" description="Helical" evidence="7">
    <location>
        <begin position="5"/>
        <end position="26"/>
    </location>
</feature>
<dbReference type="HAMAP" id="MF_02065">
    <property type="entry name" value="MltG"/>
    <property type="match status" value="1"/>
</dbReference>
<dbReference type="GO" id="GO:0009252">
    <property type="term" value="P:peptidoglycan biosynthetic process"/>
    <property type="evidence" value="ECO:0007669"/>
    <property type="project" value="UniProtKB-UniRule"/>
</dbReference>
<dbReference type="EMBL" id="LBQB01000008">
    <property type="protein sequence ID" value="KKP69283.1"/>
    <property type="molecule type" value="Genomic_DNA"/>
</dbReference>
<name>A0A0G0BIN0_UNCC3</name>
<evidence type="ECO:0000256" key="4">
    <source>
        <dbReference type="ARBA" id="ARBA00023136"/>
    </source>
</evidence>
<keyword evidence="1 7" id="KW-1003">Cell membrane</keyword>
<dbReference type="NCBIfam" id="TIGR00247">
    <property type="entry name" value="endolytic transglycosylase MltG"/>
    <property type="match status" value="1"/>
</dbReference>
<organism evidence="8 9">
    <name type="scientific">candidate division CPR3 bacterium GW2011_GWF2_35_18</name>
    <dbReference type="NCBI Taxonomy" id="1618350"/>
    <lineage>
        <taxon>Bacteria</taxon>
        <taxon>Bacteria division CPR3</taxon>
    </lineage>
</organism>
<dbReference type="PATRIC" id="fig|1618350.3.peg.1031"/>
<comment type="caution">
    <text evidence="8">The sequence shown here is derived from an EMBL/GenBank/DDBJ whole genome shotgun (WGS) entry which is preliminary data.</text>
</comment>
<proteinExistence type="inferred from homology"/>
<evidence type="ECO:0000256" key="7">
    <source>
        <dbReference type="HAMAP-Rule" id="MF_02065"/>
    </source>
</evidence>
<evidence type="ECO:0000256" key="1">
    <source>
        <dbReference type="ARBA" id="ARBA00022475"/>
    </source>
</evidence>
<dbReference type="EC" id="4.2.2.29" evidence="7"/>